<accession>A0ABR4NEC3</accession>
<dbReference type="EMBL" id="JADGIZ020000009">
    <property type="protein sequence ID" value="KAL2917885.1"/>
    <property type="molecule type" value="Genomic_DNA"/>
</dbReference>
<feature type="region of interest" description="Disordered" evidence="1">
    <location>
        <begin position="17"/>
        <end position="41"/>
    </location>
</feature>
<dbReference type="PANTHER" id="PTHR33361">
    <property type="entry name" value="GLR0591 PROTEIN"/>
    <property type="match status" value="1"/>
</dbReference>
<evidence type="ECO:0000313" key="3">
    <source>
        <dbReference type="Proteomes" id="UP001527925"/>
    </source>
</evidence>
<reference evidence="2 3" key="1">
    <citation type="submission" date="2023-09" db="EMBL/GenBank/DDBJ databases">
        <title>Pangenome analysis of Batrachochytrium dendrobatidis and related Chytrids.</title>
        <authorList>
            <person name="Yacoub M.N."/>
            <person name="Stajich J.E."/>
            <person name="James T.Y."/>
        </authorList>
    </citation>
    <scope>NUCLEOTIDE SEQUENCE [LARGE SCALE GENOMIC DNA]</scope>
    <source>
        <strain evidence="2 3">JEL0888</strain>
    </source>
</reference>
<dbReference type="PANTHER" id="PTHR33361:SF2">
    <property type="entry name" value="DUF885 DOMAIN-CONTAINING PROTEIN"/>
    <property type="match status" value="1"/>
</dbReference>
<dbReference type="Pfam" id="PF05960">
    <property type="entry name" value="DUF885"/>
    <property type="match status" value="4"/>
</dbReference>
<evidence type="ECO:0000256" key="1">
    <source>
        <dbReference type="SAM" id="MobiDB-lite"/>
    </source>
</evidence>
<gene>
    <name evidence="2" type="ORF">HK105_202758</name>
</gene>
<protein>
    <submittedName>
        <fullName evidence="2">Uncharacterized protein</fullName>
    </submittedName>
</protein>
<dbReference type="InterPro" id="IPR010281">
    <property type="entry name" value="DUF885"/>
</dbReference>
<proteinExistence type="predicted"/>
<organism evidence="2 3">
    <name type="scientific">Polyrhizophydium stewartii</name>
    <dbReference type="NCBI Taxonomy" id="2732419"/>
    <lineage>
        <taxon>Eukaryota</taxon>
        <taxon>Fungi</taxon>
        <taxon>Fungi incertae sedis</taxon>
        <taxon>Chytridiomycota</taxon>
        <taxon>Chytridiomycota incertae sedis</taxon>
        <taxon>Chytridiomycetes</taxon>
        <taxon>Rhizophydiales</taxon>
        <taxon>Rhizophydiales incertae sedis</taxon>
        <taxon>Polyrhizophydium</taxon>
    </lineage>
</organism>
<comment type="caution">
    <text evidence="2">The sequence shown here is derived from an EMBL/GenBank/DDBJ whole genome shotgun (WGS) entry which is preliminary data.</text>
</comment>
<keyword evidence="3" id="KW-1185">Reference proteome</keyword>
<sequence>MNCFAFLKKPAKAGKLAKGRGVEARDKAPAAPPSASPTPSETDAAVTALMDQYVGLIERIFPVESAMFGLNNYPDEIFDISAEQTKKKAETIEDMVSRISAIDKTKLVTVKVDDFEALKGAIDDLKIGLTTYDDYIPASQMGGAFASFHLGIMGFQTLENAQDAENLKKRLLKCHERFGHSIDCYRLGVAKGITLPAASIDLLIDLCGNMVVEDPAESVFHKSFKDKIVAVGLPEDFLLDTIRESVVPAYKAVKEFLETEYKSHARANAGIFGLPDYERVYNDLIFTNTSVRYTADELHQKGLDEVARIRKRMEAIKDKVFEGTLAEFFVALKDKERFPQLHFANADEEAVPAYKAMIERIDKKMPQYFNKFPKFPCAVEAVPKEAESSMPIAYYMPGTADKPGTFFANILVSKDAPNHSAMALTLHEAIPGHHHQVSLALEMPVPHVFHKTLSNTAFDEGWGLYAEYLGEEMGMYDTDFDLFGRLEMEMHRALRLVVDTGLHTKGWTIEKCVEYMRENLSMSDAQLYSEVKRYAVIPGQALAYKVGEIKILELRKKAEDALGGKFDIRTFHDVVIDHGSVRLDVLEKNVDEWIASVKAQFPEYFEFRAVMDQLFDMSLKQSPVDAPSFGVDPYPDEIFNSSISVFEERLADLKRHLASLHAIDAAKLTAKEREDLEQVASNITALIAFTSCHQLEIPASHMWGGFASFHMSILPYQSLESVKDAENYKKRLLKCPERFGHCVDGFRIGIKKGVTLPVQSIDLLIKLCSNMIVEDPAESVFHKSFKDKIVAVGLPEDFLLDTIRTSLVPAYKTIKEFLETEYKPHARANAGIYGLPDYERVYSDLIKFNTTTDYTADELHQKGLEEVARIRKRMEAIKDKVFDGTLKEFLVALKDKERFPQLFFADPEKDAVPHYEALIERIDKKMPQFFNKFPKFKCAVKAVPKEAEASAPIAYYMPGTADKPGAFFTNILQSKESPNHTAMALTLHEAIPGHHHQVSLALELPMPHDYFKTIFYTAFDEGWGLYAEYLGEEMGMYDTDFDLFGRLEMEMFRALRLVVDTGLHTKGWTIEKCVEYMQDNLSMSDDEVLSEVKRYAVIPGQALAYKVGEIKIREIRKKAEDALGDKFDIRAFHDVVIDHGSVRLDVLEKNVDEWIASVKAQFPEYFELRWAMDEIISVMLKNSPVFAVVLGIQGYEDEIFDVSAATIDSNSARIKAALERVNAIDATKLGAADQVSLELVKGQLSDSLLWETGYLREIPSTHMFGSVTSFFDTLKAYHTVKTAEDAENLKKRLSKVSGRFAEVIERFREGLAKGITLPAESISLMIGKLESFVVEDPAESLFHKSFKDKIVAVGLPEDFLLDTIRESVLPAYKAVKDFLETEYKPHARANAGIFGLPDHERVYNDLIYLYTSVRYTADELHQKGLDEVARIRKRMEAIKDKVFEGTLAEFFVALKDKERFPQLYFANADEEAVPAYKAMIERINKKMSQYFNKFPKFPCAVEAVPKEGEAADPMAYYRSGTADKAGTFYANVSLLKESPHTKAMALVLHEAIPGHHHERSLALETPRSHPFFKTIFITSYLEGWGLYAEYLGEEMGMYDTDFDLFGRLEMEMHRALRLVVDTGLHAKNWTIDQCVEYMKDNMSMSEAEIVSEVKRYSIMPGQALAYKVGEIKILALRKKAETALGDKFDIRAFHEVVLRDGPVRLDTLEKNVDEWIASVKAQFPEYFELRTIMDEYMETNHKCDPVEGPIFGIYTFQDDIFNMSPEFRTWYVSTIEGLLTRINSIDAAKLDAADRATLELVKGKLGETLLWETCYDREIPASHMGGGFVDIFETLQVYQSLKTVKDAENLKQRLRKFPERFAGVIERFRIGIAKGITLPAESISLMVGKLEGYAVEDPKQSQFYGGFKDQLVAVGLSEDFLLDTIRESVLPAYKAAKEFIDVEYKPHARANAGIFGLPDHERVYNDLIFSHTSVRYTAEELHQKGLEEVARIRKRMEAIKDKVFEGTLAEFFVALKDKERFPQLYFANADEEALPVYKAMIERIDKKMPQFFNKFPKFPCAVEAVPKPAEASMPIAYYRSGTADKAGTFYANVSLLKQSPHTKAMALVLHEAIPGHHHERSLALETPRSHPFFKTIFITSYLEGWGLYAEYLGEEMGMYDTDFDLFGRLEMEMHRALRLVVDTGLHAKNWTIDQCVEYMKDNMPMSEAEIVSEVKRYSIMPGQALAYKVGEIKILALRKKAETALGDKFDIRAFHEVVLRDGPVRLDTLEKNVDEWIVSVLAPTAAA</sequence>
<dbReference type="Proteomes" id="UP001527925">
    <property type="component" value="Unassembled WGS sequence"/>
</dbReference>
<evidence type="ECO:0000313" key="2">
    <source>
        <dbReference type="EMBL" id="KAL2917885.1"/>
    </source>
</evidence>
<name>A0ABR4NEC3_9FUNG</name>